<keyword evidence="3" id="KW-1185">Reference proteome</keyword>
<reference evidence="2 3" key="1">
    <citation type="submission" date="2020-03" db="EMBL/GenBank/DDBJ databases">
        <title>Dissostichus mawsoni Genome sequencing and assembly.</title>
        <authorList>
            <person name="Park H."/>
        </authorList>
    </citation>
    <scope>NUCLEOTIDE SEQUENCE [LARGE SCALE GENOMIC DNA]</scope>
    <source>
        <strain evidence="2">DM0001</strain>
        <tissue evidence="2">Muscle</tissue>
    </source>
</reference>
<evidence type="ECO:0000313" key="3">
    <source>
        <dbReference type="Proteomes" id="UP000518266"/>
    </source>
</evidence>
<evidence type="ECO:0000256" key="1">
    <source>
        <dbReference type="SAM" id="MobiDB-lite"/>
    </source>
</evidence>
<comment type="caution">
    <text evidence="2">The sequence shown here is derived from an EMBL/GenBank/DDBJ whole genome shotgun (WGS) entry which is preliminary data.</text>
</comment>
<gene>
    <name evidence="2" type="ORF">F7725_002581</name>
</gene>
<name>A0A7J5Y2S1_DISMA</name>
<proteinExistence type="predicted"/>
<feature type="region of interest" description="Disordered" evidence="1">
    <location>
        <begin position="1"/>
        <end position="23"/>
    </location>
</feature>
<dbReference type="EMBL" id="JAAKFY010000018">
    <property type="protein sequence ID" value="KAF3843732.1"/>
    <property type="molecule type" value="Genomic_DNA"/>
</dbReference>
<dbReference type="AlphaFoldDB" id="A0A7J5Y2S1"/>
<feature type="non-terminal residue" evidence="2">
    <location>
        <position position="1"/>
    </location>
</feature>
<dbReference type="Proteomes" id="UP000518266">
    <property type="component" value="Unassembled WGS sequence"/>
</dbReference>
<accession>A0A7J5Y2S1</accession>
<protein>
    <submittedName>
        <fullName evidence="2">Uncharacterized protein</fullName>
    </submittedName>
</protein>
<evidence type="ECO:0000313" key="2">
    <source>
        <dbReference type="EMBL" id="KAF3843732.1"/>
    </source>
</evidence>
<sequence>MNGVSNHSQARQGSTGLKSPSTQSLKNILKRCNLVNFLSSPSVFSGVRIDVWLKARTHRGETIKQ</sequence>
<organism evidence="2 3">
    <name type="scientific">Dissostichus mawsoni</name>
    <name type="common">Antarctic cod</name>
    <dbReference type="NCBI Taxonomy" id="36200"/>
    <lineage>
        <taxon>Eukaryota</taxon>
        <taxon>Metazoa</taxon>
        <taxon>Chordata</taxon>
        <taxon>Craniata</taxon>
        <taxon>Vertebrata</taxon>
        <taxon>Euteleostomi</taxon>
        <taxon>Actinopterygii</taxon>
        <taxon>Neopterygii</taxon>
        <taxon>Teleostei</taxon>
        <taxon>Neoteleostei</taxon>
        <taxon>Acanthomorphata</taxon>
        <taxon>Eupercaria</taxon>
        <taxon>Perciformes</taxon>
        <taxon>Notothenioidei</taxon>
        <taxon>Nototheniidae</taxon>
        <taxon>Dissostichus</taxon>
    </lineage>
</organism>